<dbReference type="EMBL" id="CR848038">
    <property type="protein sequence ID" value="CAH63745.1"/>
    <property type="molecule type" value="Genomic_DNA"/>
</dbReference>
<dbReference type="Proteomes" id="UP000001012">
    <property type="component" value="Chromosome"/>
</dbReference>
<dbReference type="HOGENOM" id="CLU_2680992_0_0_0"/>
<accession>Q5L6I0</accession>
<evidence type="ECO:0000313" key="3">
    <source>
        <dbReference type="Proteomes" id="UP000001012"/>
    </source>
</evidence>
<dbReference type="RefSeq" id="WP_006343946.1">
    <property type="nucleotide sequence ID" value="NC_004552.2"/>
</dbReference>
<protein>
    <submittedName>
        <fullName evidence="2">Uncharacterized protein</fullName>
    </submittedName>
</protein>
<reference evidence="2 3" key="1">
    <citation type="journal article" date="2005" name="Genome Res.">
        <title>The Chlamydophila abortus genome sequence reveals an array of variable proteins that contribute to interspecies variation.</title>
        <authorList>
            <person name="Thomson N.R."/>
            <person name="Yeats C."/>
            <person name="Bell K."/>
            <person name="Holden M.T.G."/>
            <person name="Bentley S.D."/>
            <person name="Livingstone M."/>
            <person name="Cerdeno-Tarraga A.M."/>
            <person name="Harris B."/>
            <person name="Doggett J."/>
            <person name="Ormond D."/>
            <person name="Mungal K."/>
            <person name="Clarke K."/>
            <person name="Feltwell T."/>
            <person name="Hance Z."/>
            <person name="Sanders M."/>
            <person name="Quail M.A."/>
            <person name="Price C."/>
            <person name="Parkhill J."/>
            <person name="Longbottom D."/>
        </authorList>
    </citation>
    <scope>NUCLEOTIDE SEQUENCE [LARGE SCALE GENOMIC DNA]</scope>
    <source>
        <strain evidence="3">DSM 27085 / S26/3</strain>
    </source>
</reference>
<evidence type="ECO:0000256" key="1">
    <source>
        <dbReference type="SAM" id="MobiDB-lite"/>
    </source>
</evidence>
<proteinExistence type="predicted"/>
<sequence length="74" mass="8372">MITTEFLRKIPYFPCSPVPVHTVLIKKNSEQRPIEIRLIVFVSVPTEGVKNMHPQDEDSAAQRIWVPNTANVSG</sequence>
<feature type="region of interest" description="Disordered" evidence="1">
    <location>
        <begin position="52"/>
        <end position="74"/>
    </location>
</feature>
<name>Q5L6I0_CHLAB</name>
<organism evidence="2 3">
    <name type="scientific">Chlamydia abortus (strain DSM 27085 / S26/3)</name>
    <name type="common">Chlamydophila abortus</name>
    <dbReference type="NCBI Taxonomy" id="218497"/>
    <lineage>
        <taxon>Bacteria</taxon>
        <taxon>Pseudomonadati</taxon>
        <taxon>Chlamydiota</taxon>
        <taxon>Chlamydiia</taxon>
        <taxon>Chlamydiales</taxon>
        <taxon>Chlamydiaceae</taxon>
        <taxon>Chlamydia/Chlamydophila group</taxon>
        <taxon>Chlamydia</taxon>
    </lineage>
</organism>
<evidence type="ECO:0000313" key="2">
    <source>
        <dbReference type="EMBL" id="CAH63745.1"/>
    </source>
</evidence>
<gene>
    <name evidence="2" type="ordered locus">CAB295</name>
</gene>
<dbReference type="GeneID" id="93024848"/>
<dbReference type="AlphaFoldDB" id="Q5L6I0"/>
<keyword evidence="3" id="KW-1185">Reference proteome</keyword>
<dbReference type="KEGG" id="cab:CAB295"/>